<gene>
    <name evidence="4" type="ORF">GZ78_28405</name>
</gene>
<dbReference type="OrthoDB" id="9807829at2"/>
<dbReference type="PANTHER" id="PTHR21600:SF44">
    <property type="entry name" value="RIBOSOMAL LARGE SUBUNIT PSEUDOURIDINE SYNTHASE D"/>
    <property type="match status" value="1"/>
</dbReference>
<proteinExistence type="inferred from homology"/>
<comment type="caution">
    <text evidence="4">The sequence shown here is derived from an EMBL/GenBank/DDBJ whole genome shotgun (WGS) entry which is preliminary data.</text>
</comment>
<dbReference type="AlphaFoldDB" id="A0A081N003"/>
<accession>A0A081N003</accession>
<dbReference type="Gene3D" id="3.30.2350.10">
    <property type="entry name" value="Pseudouridine synthase"/>
    <property type="match status" value="1"/>
</dbReference>
<dbReference type="GO" id="GO:0000455">
    <property type="term" value="P:enzyme-directed rRNA pseudouridine synthesis"/>
    <property type="evidence" value="ECO:0007669"/>
    <property type="project" value="TreeGrafter"/>
</dbReference>
<evidence type="ECO:0000259" key="3">
    <source>
        <dbReference type="Pfam" id="PF00849"/>
    </source>
</evidence>
<evidence type="ECO:0000313" key="4">
    <source>
        <dbReference type="EMBL" id="KEQ11776.1"/>
    </source>
</evidence>
<dbReference type="InterPro" id="IPR050188">
    <property type="entry name" value="RluA_PseudoU_synthase"/>
</dbReference>
<protein>
    <recommendedName>
        <fullName evidence="3">Pseudouridine synthase RsuA/RluA-like domain-containing protein</fullName>
    </recommendedName>
</protein>
<evidence type="ECO:0000256" key="1">
    <source>
        <dbReference type="ARBA" id="ARBA00010876"/>
    </source>
</evidence>
<dbReference type="EMBL" id="JOKH01000012">
    <property type="protein sequence ID" value="KEQ11776.1"/>
    <property type="molecule type" value="Genomic_DNA"/>
</dbReference>
<comment type="similarity">
    <text evidence="1">Belongs to the pseudouridine synthase RluA family.</text>
</comment>
<dbReference type="Proteomes" id="UP000028073">
    <property type="component" value="Unassembled WGS sequence"/>
</dbReference>
<dbReference type="STRING" id="1137799.GZ78_28405"/>
<reference evidence="4 5" key="1">
    <citation type="submission" date="2014-06" db="EMBL/GenBank/DDBJ databases">
        <title>Whole Genome Sequences of Three Symbiotic Endozoicomonas Bacteria.</title>
        <authorList>
            <person name="Neave M.J."/>
            <person name="Apprill A."/>
            <person name="Voolstra C.R."/>
        </authorList>
    </citation>
    <scope>NUCLEOTIDE SEQUENCE [LARGE SCALE GENOMIC DNA]</scope>
    <source>
        <strain evidence="4 5">DSM 25634</strain>
    </source>
</reference>
<feature type="region of interest" description="Disordered" evidence="2">
    <location>
        <begin position="407"/>
        <end position="451"/>
    </location>
</feature>
<dbReference type="Pfam" id="PF00849">
    <property type="entry name" value="PseudoU_synth_2"/>
    <property type="match status" value="1"/>
</dbReference>
<name>A0A081N003_9GAMM</name>
<sequence length="451" mass="50437">MIFPLAALATQQETGKLPGLSEVKACESEQKCVRYFSPCPPADYSFDFTGLAKLNERLCRSVEGQKFLTVCGLWADRLIQEKVPTLQTKNLSDLLEQFALEATEEEVSKAINLYHSMGVLRCVLAALYASSDIPEDREVQSRTLDLWASPAIKKMFERNAAAIGYGQFNTLNKSLNVLYKDDDILIVCKPPYQLSHPLSEVPGNSLMNVVLHHYPENRSLPRGGLAHRLDRDSSGNLAIGLNYASLVHLIDIISRHECIREYEAIVEGGLESDSGVIDCKVDTPFWRKSKQLNGVTRFTVIERFKNFTHVLLRLETGRRHQIRAHMAKAMNHPLVGDRLYNPRYKSCAVSNEKGALELGRYVNSFCRQALHSRRISFKHPRYNHSLDVTSKLPEDFQSLLFLLRKDAKRPSHKNPSAPSSLSSGNSSTPPLDDAGSVPGKPAPDASCSEFP</sequence>
<dbReference type="GO" id="GO:0140098">
    <property type="term" value="F:catalytic activity, acting on RNA"/>
    <property type="evidence" value="ECO:0007669"/>
    <property type="project" value="UniProtKB-ARBA"/>
</dbReference>
<dbReference type="RefSeq" id="WP_152558968.1">
    <property type="nucleotide sequence ID" value="NZ_JOKH01000012.1"/>
</dbReference>
<dbReference type="InterPro" id="IPR020103">
    <property type="entry name" value="PsdUridine_synth_cat_dom_sf"/>
</dbReference>
<dbReference type="SUPFAM" id="SSF55120">
    <property type="entry name" value="Pseudouridine synthase"/>
    <property type="match status" value="1"/>
</dbReference>
<dbReference type="eggNOG" id="COG0564">
    <property type="taxonomic scope" value="Bacteria"/>
</dbReference>
<feature type="compositionally biased region" description="Low complexity" evidence="2">
    <location>
        <begin position="415"/>
        <end position="430"/>
    </location>
</feature>
<dbReference type="InterPro" id="IPR006145">
    <property type="entry name" value="PsdUridine_synth_RsuA/RluA"/>
</dbReference>
<dbReference type="GO" id="GO:0003723">
    <property type="term" value="F:RNA binding"/>
    <property type="evidence" value="ECO:0007669"/>
    <property type="project" value="InterPro"/>
</dbReference>
<evidence type="ECO:0000256" key="2">
    <source>
        <dbReference type="SAM" id="MobiDB-lite"/>
    </source>
</evidence>
<feature type="domain" description="Pseudouridine synthase RsuA/RluA-like" evidence="3">
    <location>
        <begin position="184"/>
        <end position="328"/>
    </location>
</feature>
<dbReference type="CDD" id="cd02869">
    <property type="entry name" value="PseudoU_synth_RluA_like"/>
    <property type="match status" value="1"/>
</dbReference>
<organism evidence="4 5">
    <name type="scientific">Endozoicomonas numazuensis</name>
    <dbReference type="NCBI Taxonomy" id="1137799"/>
    <lineage>
        <taxon>Bacteria</taxon>
        <taxon>Pseudomonadati</taxon>
        <taxon>Pseudomonadota</taxon>
        <taxon>Gammaproteobacteria</taxon>
        <taxon>Oceanospirillales</taxon>
        <taxon>Endozoicomonadaceae</taxon>
        <taxon>Endozoicomonas</taxon>
    </lineage>
</organism>
<dbReference type="GO" id="GO:0009982">
    <property type="term" value="F:pseudouridine synthase activity"/>
    <property type="evidence" value="ECO:0007669"/>
    <property type="project" value="InterPro"/>
</dbReference>
<evidence type="ECO:0000313" key="5">
    <source>
        <dbReference type="Proteomes" id="UP000028073"/>
    </source>
</evidence>
<keyword evidence="5" id="KW-1185">Reference proteome</keyword>
<dbReference type="PANTHER" id="PTHR21600">
    <property type="entry name" value="MITOCHONDRIAL RNA PSEUDOURIDINE SYNTHASE"/>
    <property type="match status" value="1"/>
</dbReference>